<dbReference type="EMBL" id="JAGINW010000001">
    <property type="protein sequence ID" value="MBP2325083.1"/>
    <property type="molecule type" value="Genomic_DNA"/>
</dbReference>
<proteinExistence type="inferred from homology"/>
<dbReference type="PROSITE" id="PS51462">
    <property type="entry name" value="NUDIX"/>
    <property type="match status" value="1"/>
</dbReference>
<dbReference type="PANTHER" id="PTHR42904">
    <property type="entry name" value="NUDIX HYDROLASE, NUDC SUBFAMILY"/>
    <property type="match status" value="1"/>
</dbReference>
<dbReference type="PANTHER" id="PTHR42904:SF6">
    <property type="entry name" value="NAD-CAPPED RNA HYDROLASE NUDT12"/>
    <property type="match status" value="1"/>
</dbReference>
<comment type="caution">
    <text evidence="9">The sequence shown here is derived from an EMBL/GenBank/DDBJ whole genome shotgun (WGS) entry which is preliminary data.</text>
</comment>
<dbReference type="Pfam" id="PF00293">
    <property type="entry name" value="NUDIX"/>
    <property type="match status" value="1"/>
</dbReference>
<evidence type="ECO:0000256" key="6">
    <source>
        <dbReference type="ARBA" id="ARBA00022842"/>
    </source>
</evidence>
<dbReference type="InterPro" id="IPR050241">
    <property type="entry name" value="NAD-cap_RNA_hydrolase_NudC"/>
</dbReference>
<dbReference type="SUPFAM" id="SSF55811">
    <property type="entry name" value="Nudix"/>
    <property type="match status" value="1"/>
</dbReference>
<organism evidence="9 10">
    <name type="scientific">Kibdelosporangium banguiense</name>
    <dbReference type="NCBI Taxonomy" id="1365924"/>
    <lineage>
        <taxon>Bacteria</taxon>
        <taxon>Bacillati</taxon>
        <taxon>Actinomycetota</taxon>
        <taxon>Actinomycetes</taxon>
        <taxon>Pseudonocardiales</taxon>
        <taxon>Pseudonocardiaceae</taxon>
        <taxon>Kibdelosporangium</taxon>
    </lineage>
</organism>
<reference evidence="9 10" key="1">
    <citation type="submission" date="2021-03" db="EMBL/GenBank/DDBJ databases">
        <title>Sequencing the genomes of 1000 actinobacteria strains.</title>
        <authorList>
            <person name="Klenk H.-P."/>
        </authorList>
    </citation>
    <scope>NUCLEOTIDE SEQUENCE [LARGE SCALE GENOMIC DNA]</scope>
    <source>
        <strain evidence="9 10">DSM 46670</strain>
    </source>
</reference>
<sequence>MERDTFCSYCGARHSDVPGYPRKCPSCGKQVWANPSPVAVVLQPVVEGDRTGLLVVRRSIPPVGELALVGGFIEEHETWQESAAREMLEEASVVVAPESLSPLGFVSVPYCILLFCIAPPLTELPEFVVNAEASERRVIFEPTELAFAAQTEEARKFFDSLAQ</sequence>
<accession>A0ABS4TKY2</accession>
<gene>
    <name evidence="9" type="ORF">JOF56_005468</name>
</gene>
<evidence type="ECO:0000256" key="4">
    <source>
        <dbReference type="ARBA" id="ARBA00022723"/>
    </source>
</evidence>
<comment type="cofactor">
    <cofactor evidence="1">
        <name>Mg(2+)</name>
        <dbReference type="ChEBI" id="CHEBI:18420"/>
    </cofactor>
</comment>
<comment type="catalytic activity">
    <reaction evidence="7">
        <text>a 5'-end NAD(+)-phospho-ribonucleoside in mRNA + H2O = a 5'-end phospho-adenosine-phospho-ribonucleoside in mRNA + beta-nicotinamide D-ribonucleotide + 2 H(+)</text>
        <dbReference type="Rhea" id="RHEA:60876"/>
        <dbReference type="Rhea" id="RHEA-COMP:15698"/>
        <dbReference type="Rhea" id="RHEA-COMP:15719"/>
        <dbReference type="ChEBI" id="CHEBI:14649"/>
        <dbReference type="ChEBI" id="CHEBI:15377"/>
        <dbReference type="ChEBI" id="CHEBI:15378"/>
        <dbReference type="ChEBI" id="CHEBI:144029"/>
        <dbReference type="ChEBI" id="CHEBI:144051"/>
    </reaction>
    <physiologicalReaction direction="left-to-right" evidence="7">
        <dbReference type="Rhea" id="RHEA:60877"/>
    </physiologicalReaction>
</comment>
<evidence type="ECO:0000256" key="5">
    <source>
        <dbReference type="ARBA" id="ARBA00022801"/>
    </source>
</evidence>
<keyword evidence="5" id="KW-0378">Hydrolase</keyword>
<keyword evidence="10" id="KW-1185">Reference proteome</keyword>
<protein>
    <submittedName>
        <fullName evidence="9">ADP-ribose pyrophosphatase YjhB (NUDIX family)</fullName>
    </submittedName>
</protein>
<dbReference type="InterPro" id="IPR000086">
    <property type="entry name" value="NUDIX_hydrolase_dom"/>
</dbReference>
<dbReference type="InterPro" id="IPR015797">
    <property type="entry name" value="NUDIX_hydrolase-like_dom_sf"/>
</dbReference>
<dbReference type="RefSeq" id="WP_209642330.1">
    <property type="nucleotide sequence ID" value="NZ_JAGINW010000001.1"/>
</dbReference>
<evidence type="ECO:0000259" key="8">
    <source>
        <dbReference type="PROSITE" id="PS51462"/>
    </source>
</evidence>
<name>A0ABS4TKY2_9PSEU</name>
<evidence type="ECO:0000313" key="10">
    <source>
        <dbReference type="Proteomes" id="UP001519332"/>
    </source>
</evidence>
<evidence type="ECO:0000256" key="3">
    <source>
        <dbReference type="ARBA" id="ARBA00009595"/>
    </source>
</evidence>
<dbReference type="Gene3D" id="3.90.79.10">
    <property type="entry name" value="Nucleoside Triphosphate Pyrophosphohydrolase"/>
    <property type="match status" value="1"/>
</dbReference>
<evidence type="ECO:0000313" key="9">
    <source>
        <dbReference type="EMBL" id="MBP2325083.1"/>
    </source>
</evidence>
<evidence type="ECO:0000256" key="1">
    <source>
        <dbReference type="ARBA" id="ARBA00001946"/>
    </source>
</evidence>
<comment type="cofactor">
    <cofactor evidence="2">
        <name>Zn(2+)</name>
        <dbReference type="ChEBI" id="CHEBI:29105"/>
    </cofactor>
</comment>
<evidence type="ECO:0000256" key="2">
    <source>
        <dbReference type="ARBA" id="ARBA00001947"/>
    </source>
</evidence>
<evidence type="ECO:0000256" key="7">
    <source>
        <dbReference type="ARBA" id="ARBA00023679"/>
    </source>
</evidence>
<dbReference type="Proteomes" id="UP001519332">
    <property type="component" value="Unassembled WGS sequence"/>
</dbReference>
<feature type="domain" description="Nudix hydrolase" evidence="8">
    <location>
        <begin position="35"/>
        <end position="162"/>
    </location>
</feature>
<keyword evidence="6" id="KW-0460">Magnesium</keyword>
<comment type="similarity">
    <text evidence="3">Belongs to the Nudix hydrolase family. NudC subfamily.</text>
</comment>
<keyword evidence="4" id="KW-0479">Metal-binding</keyword>